<evidence type="ECO:0000313" key="4">
    <source>
        <dbReference type="Proteomes" id="UP000663720"/>
    </source>
</evidence>
<dbReference type="Gene3D" id="3.10.129.10">
    <property type="entry name" value="Hotdog Thioesterase"/>
    <property type="match status" value="1"/>
</dbReference>
<dbReference type="RefSeq" id="WP_207687089.1">
    <property type="nucleotide sequence ID" value="NZ_CP061799.1"/>
</dbReference>
<dbReference type="InterPro" id="IPR054485">
    <property type="entry name" value="FlK-like_dom"/>
</dbReference>
<reference evidence="3" key="1">
    <citation type="journal article" date="2021" name="Microb. Physiol.">
        <title>Proteogenomic Insights into the Physiology of Marine, Sulfate-Reducing, Filamentous Desulfonema limicola and Desulfonema magnum.</title>
        <authorList>
            <person name="Schnaars V."/>
            <person name="Wohlbrand L."/>
            <person name="Scheve S."/>
            <person name="Hinrichs C."/>
            <person name="Reinhardt R."/>
            <person name="Rabus R."/>
        </authorList>
    </citation>
    <scope>NUCLEOTIDE SEQUENCE</scope>
    <source>
        <strain evidence="3">5ac10</strain>
    </source>
</reference>
<dbReference type="PANTHER" id="PTHR36934:SF1">
    <property type="entry name" value="THIOESTERASE DOMAIN-CONTAINING PROTEIN"/>
    <property type="match status" value="1"/>
</dbReference>
<dbReference type="InterPro" id="IPR029069">
    <property type="entry name" value="HotDog_dom_sf"/>
</dbReference>
<name>A0A975B8X1_9BACT</name>
<proteinExistence type="predicted"/>
<dbReference type="SUPFAM" id="SSF54637">
    <property type="entry name" value="Thioesterase/thiol ester dehydrase-isomerase"/>
    <property type="match status" value="1"/>
</dbReference>
<accession>A0A975B8X1</accession>
<feature type="domain" description="Fluoroacetyl-CoA-specific thioesterase-like" evidence="2">
    <location>
        <begin position="34"/>
        <end position="126"/>
    </location>
</feature>
<sequence length="142" mass="15645">MKDSLQPGLTFEFQYTVPEDKTVPGLFPEFPEGRVMPNVFASGYMVGLFEFACIKALNPHLDWPDEQSVGIGFNLNHTAATPPGFTVTVKGRLDKVEGRKLTFNIIADDGIDTISKGTHERFVINAAKFKEAVAEKAGKLQK</sequence>
<dbReference type="Proteomes" id="UP000663720">
    <property type="component" value="Chromosome"/>
</dbReference>
<feature type="binding site" evidence="1">
    <location>
        <position position="70"/>
    </location>
    <ligand>
        <name>substrate</name>
    </ligand>
</feature>
<feature type="binding site" evidence="1">
    <location>
        <position position="121"/>
    </location>
    <ligand>
        <name>substrate</name>
    </ligand>
</feature>
<dbReference type="KEGG" id="dli:dnl_33280"/>
<dbReference type="PANTHER" id="PTHR36934">
    <property type="entry name" value="BLR0278 PROTEIN"/>
    <property type="match status" value="1"/>
</dbReference>
<keyword evidence="4" id="KW-1185">Reference proteome</keyword>
<dbReference type="EMBL" id="CP061799">
    <property type="protein sequence ID" value="QTA81007.1"/>
    <property type="molecule type" value="Genomic_DNA"/>
</dbReference>
<dbReference type="InterPro" id="IPR025540">
    <property type="entry name" value="FlK"/>
</dbReference>
<organism evidence="3 4">
    <name type="scientific">Desulfonema limicola</name>
    <dbReference type="NCBI Taxonomy" id="45656"/>
    <lineage>
        <taxon>Bacteria</taxon>
        <taxon>Pseudomonadati</taxon>
        <taxon>Thermodesulfobacteriota</taxon>
        <taxon>Desulfobacteria</taxon>
        <taxon>Desulfobacterales</taxon>
        <taxon>Desulfococcaceae</taxon>
        <taxon>Desulfonema</taxon>
    </lineage>
</organism>
<evidence type="ECO:0000259" key="2">
    <source>
        <dbReference type="Pfam" id="PF22636"/>
    </source>
</evidence>
<gene>
    <name evidence="3" type="ORF">dnl_33280</name>
</gene>
<dbReference type="PIRSF" id="PIRSF014972">
    <property type="entry name" value="FlK"/>
    <property type="match status" value="1"/>
</dbReference>
<protein>
    <recommendedName>
        <fullName evidence="2">Fluoroacetyl-CoA-specific thioesterase-like domain-containing protein</fullName>
    </recommendedName>
</protein>
<dbReference type="AlphaFoldDB" id="A0A975B8X1"/>
<feature type="binding site" evidence="1">
    <location>
        <position position="70"/>
    </location>
    <ligand>
        <name>CoA</name>
        <dbReference type="ChEBI" id="CHEBI:57287"/>
    </ligand>
</feature>
<evidence type="ECO:0000313" key="3">
    <source>
        <dbReference type="EMBL" id="QTA81007.1"/>
    </source>
</evidence>
<evidence type="ECO:0000256" key="1">
    <source>
        <dbReference type="PIRSR" id="PIRSR014972-2"/>
    </source>
</evidence>
<dbReference type="Pfam" id="PF22636">
    <property type="entry name" value="FlK"/>
    <property type="match status" value="1"/>
</dbReference>